<dbReference type="eggNOG" id="ENOG5030GNQ">
    <property type="taxonomic scope" value="Bacteria"/>
</dbReference>
<dbReference type="OrthoDB" id="1692944at2"/>
<proteinExistence type="predicted"/>
<sequence>MKVKVCKKCSNVDIDKLEKLSDEYGFKLKTGCLGHCKKGQKDQSFGEIKSKFVKVKDSEEFMKKVEKKAIKAEKSKKKKKDKKKKDKKRKKS</sequence>
<dbReference type="Proteomes" id="UP000002294">
    <property type="component" value="Chromosome"/>
</dbReference>
<evidence type="ECO:0000313" key="2">
    <source>
        <dbReference type="EMBL" id="ACV28321.1"/>
    </source>
</evidence>
<accession>C7RFR0</accession>
<dbReference type="RefSeq" id="WP_015777234.1">
    <property type="nucleotide sequence ID" value="NC_013171.1"/>
</dbReference>
<name>C7RFR0_ANAPD</name>
<dbReference type="STRING" id="525919.Apre_0270"/>
<dbReference type="AlphaFoldDB" id="C7RFR0"/>
<feature type="region of interest" description="Disordered" evidence="1">
    <location>
        <begin position="71"/>
        <end position="92"/>
    </location>
</feature>
<reference evidence="2 3" key="1">
    <citation type="journal article" date="2009" name="Stand. Genomic Sci.">
        <title>Complete genome sequence of Anaerococcus prevotii type strain (PC1).</title>
        <authorList>
            <person name="Labutti K."/>
            <person name="Pukall R."/>
            <person name="Steenblock K."/>
            <person name="Glavina Del Rio T."/>
            <person name="Tice H."/>
            <person name="Copeland A."/>
            <person name="Cheng J.F."/>
            <person name="Lucas S."/>
            <person name="Chen F."/>
            <person name="Nolan M."/>
            <person name="Bruce D."/>
            <person name="Goodwin L."/>
            <person name="Pitluck S."/>
            <person name="Ivanova N."/>
            <person name="Mavromatis K."/>
            <person name="Ovchinnikova G."/>
            <person name="Pati A."/>
            <person name="Chen A."/>
            <person name="Palaniappan K."/>
            <person name="Land M."/>
            <person name="Hauser L."/>
            <person name="Chang Y.J."/>
            <person name="Jeffries C.D."/>
            <person name="Chain P."/>
            <person name="Saunders E."/>
            <person name="Brettin T."/>
            <person name="Detter J.C."/>
            <person name="Han C."/>
            <person name="Goker M."/>
            <person name="Bristow J."/>
            <person name="Eisen J.A."/>
            <person name="Markowitz V."/>
            <person name="Hugenholtz P."/>
            <person name="Kyrpides N.C."/>
            <person name="Klenk H.P."/>
            <person name="Lapidus A."/>
        </authorList>
    </citation>
    <scope>NUCLEOTIDE SEQUENCE [LARGE SCALE GENOMIC DNA]</scope>
    <source>
        <strain evidence="3">ATCC 9321 / DSM 20548 / JCM 6508 / NCTC 11806 / PC1</strain>
    </source>
</reference>
<dbReference type="KEGG" id="apr:Apre_0270"/>
<gene>
    <name evidence="2" type="ordered locus">Apre_0270</name>
</gene>
<evidence type="ECO:0000256" key="1">
    <source>
        <dbReference type="SAM" id="MobiDB-lite"/>
    </source>
</evidence>
<evidence type="ECO:0000313" key="3">
    <source>
        <dbReference type="Proteomes" id="UP000002294"/>
    </source>
</evidence>
<dbReference type="HOGENOM" id="CLU_191958_0_0_9"/>
<protein>
    <recommendedName>
        <fullName evidence="4">DUF1450 domain-containing protein</fullName>
    </recommendedName>
</protein>
<feature type="compositionally biased region" description="Basic residues" evidence="1">
    <location>
        <begin position="74"/>
        <end position="92"/>
    </location>
</feature>
<evidence type="ECO:0008006" key="4">
    <source>
        <dbReference type="Google" id="ProtNLM"/>
    </source>
</evidence>
<organism evidence="2 3">
    <name type="scientific">Anaerococcus prevotii (strain ATCC 9321 / DSM 20548 / JCM 6508 / NCTC 11806 / PC1)</name>
    <name type="common">Peptostreptococcus prevotii</name>
    <name type="synonym">Peptococcus prevotii</name>
    <dbReference type="NCBI Taxonomy" id="525919"/>
    <lineage>
        <taxon>Bacteria</taxon>
        <taxon>Bacillati</taxon>
        <taxon>Bacillota</taxon>
        <taxon>Tissierellia</taxon>
        <taxon>Tissierellales</taxon>
        <taxon>Peptoniphilaceae</taxon>
        <taxon>Anaerococcus</taxon>
    </lineage>
</organism>
<keyword evidence="3" id="KW-1185">Reference proteome</keyword>
<dbReference type="EMBL" id="CP001708">
    <property type="protein sequence ID" value="ACV28321.1"/>
    <property type="molecule type" value="Genomic_DNA"/>
</dbReference>